<dbReference type="Pfam" id="PF03551">
    <property type="entry name" value="PadR"/>
    <property type="match status" value="1"/>
</dbReference>
<proteinExistence type="predicted"/>
<evidence type="ECO:0000313" key="2">
    <source>
        <dbReference type="EMBL" id="MFD1179007.1"/>
    </source>
</evidence>
<gene>
    <name evidence="2" type="ORF">ACFQ3W_22265</name>
</gene>
<dbReference type="PANTHER" id="PTHR43252">
    <property type="entry name" value="TRANSCRIPTIONAL REGULATOR YQJI"/>
    <property type="match status" value="1"/>
</dbReference>
<comment type="caution">
    <text evidence="2">The sequence shown here is derived from an EMBL/GenBank/DDBJ whole genome shotgun (WGS) entry which is preliminary data.</text>
</comment>
<reference evidence="3" key="1">
    <citation type="journal article" date="2019" name="Int. J. Syst. Evol. Microbiol.">
        <title>The Global Catalogue of Microorganisms (GCM) 10K type strain sequencing project: providing services to taxonomists for standard genome sequencing and annotation.</title>
        <authorList>
            <consortium name="The Broad Institute Genomics Platform"/>
            <consortium name="The Broad Institute Genome Sequencing Center for Infectious Disease"/>
            <person name="Wu L."/>
            <person name="Ma J."/>
        </authorList>
    </citation>
    <scope>NUCLEOTIDE SEQUENCE [LARGE SCALE GENOMIC DNA]</scope>
    <source>
        <strain evidence="3">CCUG 59189</strain>
    </source>
</reference>
<evidence type="ECO:0000259" key="1">
    <source>
        <dbReference type="Pfam" id="PF03551"/>
    </source>
</evidence>
<sequence length="184" mass="21553">MGLLLEEDLHPYEIMVRMRERFLDHEDKFKIGSLYYAVDQLAKHSFIEAVETIHSASKPDKTVYRITDSGKEQFHRLLLDRFKEDAPVYNPLHIALVFASRGDQEKIAEILRERIREVEFKVDFSRRVYKEHQGLVPRSVLHLMAGQYEHAKTELKWLKRLLADTEAGKLGDTDPTSLMDQDEI</sequence>
<accession>A0ABW3S445</accession>
<protein>
    <submittedName>
        <fullName evidence="2">PadR family transcriptional regulator</fullName>
    </submittedName>
</protein>
<dbReference type="Gene3D" id="1.10.10.10">
    <property type="entry name" value="Winged helix-like DNA-binding domain superfamily/Winged helix DNA-binding domain"/>
    <property type="match status" value="1"/>
</dbReference>
<dbReference type="InterPro" id="IPR036388">
    <property type="entry name" value="WH-like_DNA-bd_sf"/>
</dbReference>
<dbReference type="Proteomes" id="UP001597262">
    <property type="component" value="Unassembled WGS sequence"/>
</dbReference>
<dbReference type="InterPro" id="IPR005149">
    <property type="entry name" value="Tscrpt_reg_PadR_N"/>
</dbReference>
<dbReference type="SUPFAM" id="SSF46785">
    <property type="entry name" value="Winged helix' DNA-binding domain"/>
    <property type="match status" value="1"/>
</dbReference>
<dbReference type="EMBL" id="JBHTLM010000023">
    <property type="protein sequence ID" value="MFD1179007.1"/>
    <property type="molecule type" value="Genomic_DNA"/>
</dbReference>
<dbReference type="InterPro" id="IPR036390">
    <property type="entry name" value="WH_DNA-bd_sf"/>
</dbReference>
<keyword evidence="3" id="KW-1185">Reference proteome</keyword>
<name>A0ABW3S445_9BACL</name>
<organism evidence="2 3">
    <name type="scientific">Paenibacillus puldeungensis</name>
    <dbReference type="NCBI Taxonomy" id="696536"/>
    <lineage>
        <taxon>Bacteria</taxon>
        <taxon>Bacillati</taxon>
        <taxon>Bacillota</taxon>
        <taxon>Bacilli</taxon>
        <taxon>Bacillales</taxon>
        <taxon>Paenibacillaceae</taxon>
        <taxon>Paenibacillus</taxon>
    </lineage>
</organism>
<dbReference type="PANTHER" id="PTHR43252:SF7">
    <property type="entry name" value="TRANSCRIPTIONAL REGULATOR YQJI"/>
    <property type="match status" value="1"/>
</dbReference>
<feature type="domain" description="Transcription regulator PadR N-terminal" evidence="1">
    <location>
        <begin position="3"/>
        <end position="75"/>
    </location>
</feature>
<evidence type="ECO:0000313" key="3">
    <source>
        <dbReference type="Proteomes" id="UP001597262"/>
    </source>
</evidence>